<evidence type="ECO:0000256" key="4">
    <source>
        <dbReference type="ARBA" id="ARBA00023136"/>
    </source>
</evidence>
<evidence type="ECO:0000313" key="7">
    <source>
        <dbReference type="Proteomes" id="UP000465035"/>
    </source>
</evidence>
<dbReference type="InterPro" id="IPR038665">
    <property type="entry name" value="Voltage-dep_anion_channel_sf"/>
</dbReference>
<organism evidence="6 7">
    <name type="scientific">Lentilactobacillus hilgardii</name>
    <name type="common">Lactobacillus hilgardii</name>
    <dbReference type="NCBI Taxonomy" id="1588"/>
    <lineage>
        <taxon>Bacteria</taxon>
        <taxon>Bacillati</taxon>
        <taxon>Bacillota</taxon>
        <taxon>Bacilli</taxon>
        <taxon>Lactobacillales</taxon>
        <taxon>Lactobacillaceae</taxon>
        <taxon>Lentilactobacillus</taxon>
    </lineage>
</organism>
<dbReference type="InterPro" id="IPR004695">
    <property type="entry name" value="SLAC1/Mae1/Ssu1/TehA"/>
</dbReference>
<name>A0A6P1E790_LENHI</name>
<keyword evidence="4 5" id="KW-0472">Membrane</keyword>
<dbReference type="Pfam" id="PF03595">
    <property type="entry name" value="SLAC1"/>
    <property type="match status" value="1"/>
</dbReference>
<dbReference type="RefSeq" id="WP_003550876.1">
    <property type="nucleotide sequence ID" value="NZ_CABKOL010000106.1"/>
</dbReference>
<dbReference type="CDD" id="cd09325">
    <property type="entry name" value="TDT_C4-dicarb_trans"/>
    <property type="match status" value="1"/>
</dbReference>
<feature type="transmembrane region" description="Helical" evidence="5">
    <location>
        <begin position="98"/>
        <end position="116"/>
    </location>
</feature>
<sequence length="327" mass="36312">MRLFLKKLPLPICGLILGIVSLGNLFKAIGLTLIGNLWGIIGLGLILLVIAKIVIHFKHSFADLQDPVIASVAPTFTMSLMILSTFLKSWQLPMMPMVIWVFAVCLQFLIMGYFVYSHLLKPSVHLDNVYPSWFVTFVGIGVIPVTAPNFIPAIGTPILWLSLGLYAILLPIVCIRLLRRELMFEATLPLLAIMAAPASLCLTGYLNMSPAPSWLFSLIMVLLAQTLYWGTFVKIIKYVRLSFYPSFGAFTFPLVISATALNLWHHTFHLVNGLSNLVGIIANVEITIATCMVIFVLVRYGIFLVQLAEQSLENQKVSASQEETLTK</sequence>
<feature type="transmembrane region" description="Helical" evidence="5">
    <location>
        <begin position="277"/>
        <end position="298"/>
    </location>
</feature>
<dbReference type="GeneID" id="69059541"/>
<keyword evidence="2 5" id="KW-0812">Transmembrane</keyword>
<feature type="transmembrane region" description="Helical" evidence="5">
    <location>
        <begin position="243"/>
        <end position="265"/>
    </location>
</feature>
<keyword evidence="3 5" id="KW-1133">Transmembrane helix</keyword>
<feature type="transmembrane region" description="Helical" evidence="5">
    <location>
        <begin position="214"/>
        <end position="236"/>
    </location>
</feature>
<evidence type="ECO:0000313" key="6">
    <source>
        <dbReference type="EMBL" id="QHB53276.1"/>
    </source>
</evidence>
<dbReference type="PANTHER" id="PTHR37955">
    <property type="entry name" value="TELLURITE RESISTANCE PROTEIN TEHA"/>
    <property type="match status" value="1"/>
</dbReference>
<evidence type="ECO:0000256" key="2">
    <source>
        <dbReference type="ARBA" id="ARBA00022692"/>
    </source>
</evidence>
<feature type="transmembrane region" description="Helical" evidence="5">
    <location>
        <begin position="190"/>
        <end position="208"/>
    </location>
</feature>
<gene>
    <name evidence="6" type="ORF">GQR93_14290</name>
</gene>
<dbReference type="SMR" id="A0A6P1E790"/>
<evidence type="ECO:0000256" key="5">
    <source>
        <dbReference type="SAM" id="Phobius"/>
    </source>
</evidence>
<dbReference type="Gene3D" id="1.50.10.150">
    <property type="entry name" value="Voltage-dependent anion channel"/>
    <property type="match status" value="1"/>
</dbReference>
<dbReference type="EMBL" id="CP047121">
    <property type="protein sequence ID" value="QHB53276.1"/>
    <property type="molecule type" value="Genomic_DNA"/>
</dbReference>
<reference evidence="6 7" key="1">
    <citation type="submission" date="2019-12" db="EMBL/GenBank/DDBJ databases">
        <title>Lactobacillus hilgardii FLUB.</title>
        <authorList>
            <person name="Gustaw K."/>
        </authorList>
    </citation>
    <scope>NUCLEOTIDE SEQUENCE [LARGE SCALE GENOMIC DNA]</scope>
    <source>
        <strain evidence="6 7">FLUB</strain>
    </source>
</reference>
<accession>A0A6P1E790</accession>
<dbReference type="InterPro" id="IPR052951">
    <property type="entry name" value="Tellurite_res_ion_channel"/>
</dbReference>
<feature type="transmembrane region" description="Helical" evidence="5">
    <location>
        <begin position="128"/>
        <end position="151"/>
    </location>
</feature>
<evidence type="ECO:0000256" key="3">
    <source>
        <dbReference type="ARBA" id="ARBA00022989"/>
    </source>
</evidence>
<feature type="transmembrane region" description="Helical" evidence="5">
    <location>
        <begin position="37"/>
        <end position="55"/>
    </location>
</feature>
<dbReference type="Proteomes" id="UP000465035">
    <property type="component" value="Chromosome"/>
</dbReference>
<evidence type="ECO:0000256" key="1">
    <source>
        <dbReference type="ARBA" id="ARBA00004141"/>
    </source>
</evidence>
<feature type="transmembrane region" description="Helical" evidence="5">
    <location>
        <begin position="157"/>
        <end position="178"/>
    </location>
</feature>
<feature type="transmembrane region" description="Helical" evidence="5">
    <location>
        <begin position="67"/>
        <end position="86"/>
    </location>
</feature>
<dbReference type="PANTHER" id="PTHR37955:SF1">
    <property type="entry name" value="DEP DOMAIN-CONTAINING PROTEIN"/>
    <property type="match status" value="1"/>
</dbReference>
<proteinExistence type="predicted"/>
<dbReference type="GO" id="GO:0005886">
    <property type="term" value="C:plasma membrane"/>
    <property type="evidence" value="ECO:0007669"/>
    <property type="project" value="TreeGrafter"/>
</dbReference>
<dbReference type="AlphaFoldDB" id="A0A6P1E790"/>
<comment type="subcellular location">
    <subcellularLocation>
        <location evidence="1">Membrane</location>
        <topology evidence="1">Multi-pass membrane protein</topology>
    </subcellularLocation>
</comment>
<protein>
    <submittedName>
        <fullName evidence="6">C4-dicarboxylate ABC transporter</fullName>
    </submittedName>
</protein>
<dbReference type="GO" id="GO:0046583">
    <property type="term" value="F:monoatomic cation efflux transmembrane transporter activity"/>
    <property type="evidence" value="ECO:0007669"/>
    <property type="project" value="TreeGrafter"/>
</dbReference>
<feature type="transmembrane region" description="Helical" evidence="5">
    <location>
        <begin position="12"/>
        <end position="31"/>
    </location>
</feature>